<reference evidence="6 7" key="1">
    <citation type="journal article" date="2019" name="Int. J. Syst. Evol. Microbiol.">
        <title>The Global Catalogue of Microorganisms (GCM) 10K type strain sequencing project: providing services to taxonomists for standard genome sequencing and annotation.</title>
        <authorList>
            <consortium name="The Broad Institute Genomics Platform"/>
            <consortium name="The Broad Institute Genome Sequencing Center for Infectious Disease"/>
            <person name="Wu L."/>
            <person name="Ma J."/>
        </authorList>
    </citation>
    <scope>NUCLEOTIDE SEQUENCE [LARGE SCALE GENOMIC DNA]</scope>
    <source>
        <strain evidence="6 7">JCM 14545</strain>
    </source>
</reference>
<dbReference type="Gene3D" id="3.40.50.300">
    <property type="entry name" value="P-loop containing nucleotide triphosphate hydrolases"/>
    <property type="match status" value="2"/>
</dbReference>
<protein>
    <submittedName>
        <fullName evidence="6">ABC transporter ATP-binding protein</fullName>
    </submittedName>
</protein>
<organism evidence="6 7">
    <name type="scientific">Amycolatopsis minnesotensis</name>
    <dbReference type="NCBI Taxonomy" id="337894"/>
    <lineage>
        <taxon>Bacteria</taxon>
        <taxon>Bacillati</taxon>
        <taxon>Actinomycetota</taxon>
        <taxon>Actinomycetes</taxon>
        <taxon>Pseudonocardiales</taxon>
        <taxon>Pseudonocardiaceae</taxon>
        <taxon>Amycolatopsis</taxon>
    </lineage>
</organism>
<feature type="domain" description="ABC transporter" evidence="5">
    <location>
        <begin position="5"/>
        <end position="237"/>
    </location>
</feature>
<keyword evidence="7" id="KW-1185">Reference proteome</keyword>
<dbReference type="RefSeq" id="WP_344417890.1">
    <property type="nucleotide sequence ID" value="NZ_BAAANN010000010.1"/>
</dbReference>
<evidence type="ECO:0000256" key="2">
    <source>
        <dbReference type="ARBA" id="ARBA00022448"/>
    </source>
</evidence>
<dbReference type="InterPro" id="IPR017871">
    <property type="entry name" value="ABC_transporter-like_CS"/>
</dbReference>
<dbReference type="CDD" id="cd03257">
    <property type="entry name" value="ABC_NikE_OppD_transporters"/>
    <property type="match status" value="1"/>
</dbReference>
<keyword evidence="2" id="KW-0813">Transport</keyword>
<dbReference type="EMBL" id="BAAANN010000010">
    <property type="protein sequence ID" value="GAA1957354.1"/>
    <property type="molecule type" value="Genomic_DNA"/>
</dbReference>
<name>A0ABN2QRX0_9PSEU</name>
<gene>
    <name evidence="6" type="ORF">GCM10009754_29330</name>
</gene>
<dbReference type="PANTHER" id="PTHR43776:SF7">
    <property type="entry name" value="D,D-DIPEPTIDE TRANSPORT ATP-BINDING PROTEIN DDPF-RELATED"/>
    <property type="match status" value="1"/>
</dbReference>
<dbReference type="Pfam" id="PF00005">
    <property type="entry name" value="ABC_tran"/>
    <property type="match status" value="2"/>
</dbReference>
<dbReference type="PROSITE" id="PS50893">
    <property type="entry name" value="ABC_TRANSPORTER_2"/>
    <property type="match status" value="2"/>
</dbReference>
<evidence type="ECO:0000313" key="7">
    <source>
        <dbReference type="Proteomes" id="UP001501116"/>
    </source>
</evidence>
<evidence type="ECO:0000259" key="5">
    <source>
        <dbReference type="PROSITE" id="PS50893"/>
    </source>
</evidence>
<feature type="domain" description="ABC transporter" evidence="5">
    <location>
        <begin position="235"/>
        <end position="467"/>
    </location>
</feature>
<comment type="similarity">
    <text evidence="1">Belongs to the ABC transporter superfamily.</text>
</comment>
<dbReference type="GO" id="GO:0005524">
    <property type="term" value="F:ATP binding"/>
    <property type="evidence" value="ECO:0007669"/>
    <property type="project" value="UniProtKB-KW"/>
</dbReference>
<accession>A0ABN2QRX0</accession>
<dbReference type="InterPro" id="IPR050319">
    <property type="entry name" value="ABC_transp_ATP-bind"/>
</dbReference>
<dbReference type="SUPFAM" id="SSF52540">
    <property type="entry name" value="P-loop containing nucleoside triphosphate hydrolases"/>
    <property type="match status" value="2"/>
</dbReference>
<dbReference type="PROSITE" id="PS00211">
    <property type="entry name" value="ABC_TRANSPORTER_1"/>
    <property type="match status" value="2"/>
</dbReference>
<keyword evidence="3" id="KW-0547">Nucleotide-binding</keyword>
<dbReference type="InterPro" id="IPR003593">
    <property type="entry name" value="AAA+_ATPase"/>
</dbReference>
<proteinExistence type="inferred from homology"/>
<dbReference type="SMART" id="SM00382">
    <property type="entry name" value="AAA"/>
    <property type="match status" value="2"/>
</dbReference>
<comment type="caution">
    <text evidence="6">The sequence shown here is derived from an EMBL/GenBank/DDBJ whole genome shotgun (WGS) entry which is preliminary data.</text>
</comment>
<keyword evidence="4 6" id="KW-0067">ATP-binding</keyword>
<dbReference type="InterPro" id="IPR027417">
    <property type="entry name" value="P-loop_NTPase"/>
</dbReference>
<evidence type="ECO:0000313" key="6">
    <source>
        <dbReference type="EMBL" id="GAA1957354.1"/>
    </source>
</evidence>
<evidence type="ECO:0000256" key="4">
    <source>
        <dbReference type="ARBA" id="ARBA00022840"/>
    </source>
</evidence>
<dbReference type="InterPro" id="IPR003439">
    <property type="entry name" value="ABC_transporter-like_ATP-bd"/>
</dbReference>
<evidence type="ECO:0000256" key="1">
    <source>
        <dbReference type="ARBA" id="ARBA00005417"/>
    </source>
</evidence>
<sequence length="471" mass="49343">MTDAVVVQDFTVTTAGGQALVRCPRLLAGRGRVIGLVGSSGSGKTTLLRAMAGALPPEASARGTLTVADTAPVELAERALREFRRHRVAYVGQDPASRLNPRLRVGALLAEVGGGSGAQALADVELPETLLRKRIRQLSGGQQRRVALARALVRDPAVLLLDEPTAGLDAGLRDRLGDLVRGKARGGATVVIACHDHDWIDRIADEVVDLDGSLDAAAETRTPPSPTASGAPIVLRVDSLSVRADTGANLVTDIGFTVSRGEAVGIVGRSGAGKTTLARAVAGLTGRTTGRISLHGTELPSRARRRDRGQLGRIQLVPQDPLGTLNPSRTVGATLRRPLRLRDRAASRGALDARIEALLETVGLPPDFAVRYPHELSGGQRQRVSLARSLATEPDLLVCDEITSALDPVSSASIMALVDRLRAERGLAVLVISHELEVVAAHTTTALHLDGGRVVAHGATKDVLAELRSGG</sequence>
<dbReference type="PANTHER" id="PTHR43776">
    <property type="entry name" value="TRANSPORT ATP-BINDING PROTEIN"/>
    <property type="match status" value="1"/>
</dbReference>
<evidence type="ECO:0000256" key="3">
    <source>
        <dbReference type="ARBA" id="ARBA00022741"/>
    </source>
</evidence>
<dbReference type="Proteomes" id="UP001501116">
    <property type="component" value="Unassembled WGS sequence"/>
</dbReference>